<dbReference type="Proteomes" id="UP001165663">
    <property type="component" value="Unassembled WGS sequence"/>
</dbReference>
<evidence type="ECO:0000313" key="3">
    <source>
        <dbReference type="EMBL" id="GLD33628.1"/>
    </source>
</evidence>
<keyword evidence="4" id="KW-1185">Reference proteome</keyword>
<reference evidence="3" key="1">
    <citation type="submission" date="2022-08" db="EMBL/GenBank/DDBJ databases">
        <title>Mycobacterium kiyosense sp. nov., scotochromogenic slow-glowing species isolated from respiratory specimens.</title>
        <authorList>
            <person name="Fukano H."/>
            <person name="Kazumi Y."/>
            <person name="Sakagami N."/>
            <person name="Ato M."/>
            <person name="Mitarai S."/>
            <person name="Hoshino Y."/>
        </authorList>
    </citation>
    <scope>NUCLEOTIDE SEQUENCE</scope>
    <source>
        <strain evidence="3">1413</strain>
        <strain evidence="2">SRL2020-028</strain>
    </source>
</reference>
<dbReference type="EMBL" id="BRXE01000061">
    <property type="protein sequence ID" value="GLB84805.1"/>
    <property type="molecule type" value="Genomic_DNA"/>
</dbReference>
<organism evidence="3 4">
    <name type="scientific">Mycobacterium kiyosense</name>
    <dbReference type="NCBI Taxonomy" id="2871094"/>
    <lineage>
        <taxon>Bacteria</taxon>
        <taxon>Bacillati</taxon>
        <taxon>Actinomycetota</taxon>
        <taxon>Actinomycetes</taxon>
        <taxon>Mycobacteriales</taxon>
        <taxon>Mycobacteriaceae</taxon>
        <taxon>Mycobacterium</taxon>
    </lineage>
</organism>
<protein>
    <submittedName>
        <fullName evidence="3">Uncharacterized protein</fullName>
    </submittedName>
</protein>
<accession>A0A9P3QA26</accession>
<feature type="compositionally biased region" description="Low complexity" evidence="1">
    <location>
        <begin position="24"/>
        <end position="43"/>
    </location>
</feature>
<gene>
    <name evidence="3" type="ORF">Mkiyose1413_55110</name>
    <name evidence="2" type="ORF">SRL2020028_40610</name>
</gene>
<dbReference type="EMBL" id="BRZI01000092">
    <property type="protein sequence ID" value="GLD33628.1"/>
    <property type="molecule type" value="Genomic_DNA"/>
</dbReference>
<feature type="region of interest" description="Disordered" evidence="1">
    <location>
        <begin position="1"/>
        <end position="61"/>
    </location>
</feature>
<comment type="caution">
    <text evidence="3">The sequence shown here is derived from an EMBL/GenBank/DDBJ whole genome shotgun (WGS) entry which is preliminary data.</text>
</comment>
<sequence length="61" mass="5640">MPNAAASSTEVGSGAGGTTPNVGAAPAALPAATAEPIAASPEAQDSSPAGNAVTNMHPPET</sequence>
<evidence type="ECO:0000313" key="4">
    <source>
        <dbReference type="Proteomes" id="UP001064782"/>
    </source>
</evidence>
<proteinExistence type="predicted"/>
<dbReference type="AlphaFoldDB" id="A0A9P3QA26"/>
<evidence type="ECO:0000313" key="2">
    <source>
        <dbReference type="EMBL" id="GLB84805.1"/>
    </source>
</evidence>
<name>A0A9P3QA26_9MYCO</name>
<feature type="compositionally biased region" description="Polar residues" evidence="1">
    <location>
        <begin position="44"/>
        <end position="54"/>
    </location>
</feature>
<dbReference type="Proteomes" id="UP001064782">
    <property type="component" value="Unassembled WGS sequence"/>
</dbReference>
<feature type="compositionally biased region" description="Polar residues" evidence="1">
    <location>
        <begin position="1"/>
        <end position="11"/>
    </location>
</feature>
<evidence type="ECO:0000256" key="1">
    <source>
        <dbReference type="SAM" id="MobiDB-lite"/>
    </source>
</evidence>